<keyword evidence="5" id="KW-0418">Kinase</keyword>
<dbReference type="InterPro" id="IPR050124">
    <property type="entry name" value="tRNA_CCA-adding_enzyme"/>
</dbReference>
<reference evidence="5 6" key="1">
    <citation type="submission" date="2016-10" db="EMBL/GenBank/DDBJ databases">
        <authorList>
            <person name="de Groot N.N."/>
        </authorList>
    </citation>
    <scope>NUCLEOTIDE SEQUENCE [LARGE SCALE GENOMIC DNA]</scope>
    <source>
        <strain evidence="5 6">NLAE-zl-C500</strain>
    </source>
</reference>
<name>A0A1G6G5B4_BACOV</name>
<dbReference type="RefSeq" id="WP_004311224.1">
    <property type="nucleotide sequence ID" value="NZ_CAKJYS010000001.1"/>
</dbReference>
<evidence type="ECO:0000313" key="6">
    <source>
        <dbReference type="Proteomes" id="UP000183670"/>
    </source>
</evidence>
<evidence type="ECO:0000259" key="2">
    <source>
        <dbReference type="SMART" id="SM00471"/>
    </source>
</evidence>
<dbReference type="EMBL" id="VWFO01000002">
    <property type="protein sequence ID" value="KAA4666623.1"/>
    <property type="molecule type" value="Genomic_DNA"/>
</dbReference>
<dbReference type="Gene3D" id="3.40.50.300">
    <property type="entry name" value="P-loop containing nucleotide triphosphate hydrolases"/>
    <property type="match status" value="1"/>
</dbReference>
<dbReference type="InterPro" id="IPR027417">
    <property type="entry name" value="P-loop_NTPase"/>
</dbReference>
<dbReference type="GO" id="GO:0000166">
    <property type="term" value="F:nucleotide binding"/>
    <property type="evidence" value="ECO:0007669"/>
    <property type="project" value="UniProtKB-KW"/>
</dbReference>
<proteinExistence type="predicted"/>
<dbReference type="CDD" id="cd00077">
    <property type="entry name" value="HDc"/>
    <property type="match status" value="1"/>
</dbReference>
<dbReference type="Pfam" id="PF01966">
    <property type="entry name" value="HD"/>
    <property type="match status" value="1"/>
</dbReference>
<evidence type="ECO:0000256" key="1">
    <source>
        <dbReference type="ARBA" id="ARBA00022741"/>
    </source>
</evidence>
<gene>
    <name evidence="4" type="ORF">F3B98_02535</name>
    <name evidence="3" type="ORF">F3D66_12305</name>
    <name evidence="5" type="ORF">SAMN05192581_101665</name>
</gene>
<protein>
    <submittedName>
        <fullName evidence="3">AAA family ATPase</fullName>
    </submittedName>
    <submittedName>
        <fullName evidence="5">Predicted kinase</fullName>
    </submittedName>
</protein>
<evidence type="ECO:0000313" key="7">
    <source>
        <dbReference type="Proteomes" id="UP000435985"/>
    </source>
</evidence>
<dbReference type="AlphaFoldDB" id="A0A1G6G5B4"/>
<dbReference type="SUPFAM" id="SSF52540">
    <property type="entry name" value="P-loop containing nucleoside triphosphate hydrolases"/>
    <property type="match status" value="1"/>
</dbReference>
<dbReference type="PANTHER" id="PTHR47545:SF1">
    <property type="entry name" value="MULTIFUNCTIONAL CCA PROTEIN"/>
    <property type="match status" value="1"/>
</dbReference>
<evidence type="ECO:0000313" key="4">
    <source>
        <dbReference type="EMBL" id="KAA4666623.1"/>
    </source>
</evidence>
<keyword evidence="1" id="KW-0547">Nucleotide-binding</keyword>
<dbReference type="Proteomes" id="UP000473905">
    <property type="component" value="Unassembled WGS sequence"/>
</dbReference>
<feature type="domain" description="HD/PDEase" evidence="2">
    <location>
        <begin position="35"/>
        <end position="177"/>
    </location>
</feature>
<evidence type="ECO:0000313" key="3">
    <source>
        <dbReference type="EMBL" id="KAA4098172.1"/>
    </source>
</evidence>
<evidence type="ECO:0000313" key="8">
    <source>
        <dbReference type="Proteomes" id="UP000473905"/>
    </source>
</evidence>
<sequence>MNWKLIEDKSWCSLEQLFEWVREMNTVQQDIRYHAEGSVAEHTRMVLEALQQSSAYHSLSTLEKEIIWTSALLHDVEKRSTSVDEGEGRVSAKGHARKGEYTVRTILYRDCPAPFHIREQIASLVRYHGLPVWLMEKPDSVKKLCEASLRVDTLLLKMLADADIRGRICEDKNELLEALELFEIFCREQDCWKKPREFATDYARFHYFHTEDSYIDYVPHEQFKCEVTMLSGLPGMGKDYYIQSAGIDVPVVSLDVIRRKHKLSPTDKSANGWVVQTAKEEARTYLRKGQDFVWNATNITRQMRAQLIGLFVDYGAKVKIVYLEQPYHIWRQQNKSREYALPESVLDKMLDKLEVPQLAEAHEVVYHVV</sequence>
<evidence type="ECO:0000313" key="5">
    <source>
        <dbReference type="EMBL" id="SDB77069.1"/>
    </source>
</evidence>
<dbReference type="Pfam" id="PF13671">
    <property type="entry name" value="AAA_33"/>
    <property type="match status" value="1"/>
</dbReference>
<dbReference type="InterPro" id="IPR003607">
    <property type="entry name" value="HD/PDEase_dom"/>
</dbReference>
<dbReference type="SMART" id="SM00471">
    <property type="entry name" value="HDc"/>
    <property type="match status" value="1"/>
</dbReference>
<dbReference type="PANTHER" id="PTHR47545">
    <property type="entry name" value="MULTIFUNCTIONAL CCA PROTEIN"/>
    <property type="match status" value="1"/>
</dbReference>
<organism evidence="5 6">
    <name type="scientific">Bacteroides ovatus</name>
    <dbReference type="NCBI Taxonomy" id="28116"/>
    <lineage>
        <taxon>Bacteria</taxon>
        <taxon>Pseudomonadati</taxon>
        <taxon>Bacteroidota</taxon>
        <taxon>Bacteroidia</taxon>
        <taxon>Bacteroidales</taxon>
        <taxon>Bacteroidaceae</taxon>
        <taxon>Bacteroides</taxon>
    </lineage>
</organism>
<dbReference type="Proteomes" id="UP000183670">
    <property type="component" value="Unassembled WGS sequence"/>
</dbReference>
<dbReference type="SUPFAM" id="SSF109604">
    <property type="entry name" value="HD-domain/PDEase-like"/>
    <property type="match status" value="1"/>
</dbReference>
<dbReference type="Gene3D" id="1.10.3210.10">
    <property type="entry name" value="Hypothetical protein af1432"/>
    <property type="match status" value="1"/>
</dbReference>
<dbReference type="EMBL" id="FMYE01000016">
    <property type="protein sequence ID" value="SDB77069.1"/>
    <property type="molecule type" value="Genomic_DNA"/>
</dbReference>
<keyword evidence="5" id="KW-0808">Transferase</keyword>
<keyword evidence="8" id="KW-1185">Reference proteome</keyword>
<dbReference type="GO" id="GO:0016301">
    <property type="term" value="F:kinase activity"/>
    <property type="evidence" value="ECO:0007669"/>
    <property type="project" value="UniProtKB-KW"/>
</dbReference>
<dbReference type="InterPro" id="IPR006674">
    <property type="entry name" value="HD_domain"/>
</dbReference>
<dbReference type="Proteomes" id="UP000435985">
    <property type="component" value="Unassembled WGS sequence"/>
</dbReference>
<reference evidence="7 8" key="2">
    <citation type="journal article" date="2019" name="Nat. Med.">
        <title>A library of human gut bacterial isolates paired with longitudinal multiomics data enables mechanistic microbiome research.</title>
        <authorList>
            <person name="Poyet M."/>
            <person name="Groussin M."/>
            <person name="Gibbons S.M."/>
            <person name="Avila-Pacheco J."/>
            <person name="Jiang X."/>
            <person name="Kearney S.M."/>
            <person name="Perrotta A.R."/>
            <person name="Berdy B."/>
            <person name="Zhao S."/>
            <person name="Lieberman T.D."/>
            <person name="Swanson P.K."/>
            <person name="Smith M."/>
            <person name="Roesemann S."/>
            <person name="Alexander J.E."/>
            <person name="Rich S.A."/>
            <person name="Livny J."/>
            <person name="Vlamakis H."/>
            <person name="Clish C."/>
            <person name="Bullock K."/>
            <person name="Deik A."/>
            <person name="Scott J."/>
            <person name="Pierce K.A."/>
            <person name="Xavier R.J."/>
            <person name="Alm E.J."/>
        </authorList>
    </citation>
    <scope>NUCLEOTIDE SEQUENCE [LARGE SCALE GENOMIC DNA]</scope>
    <source>
        <strain evidence="3 8">BIOML-A134</strain>
        <strain evidence="4 7">BIOML-A14</strain>
    </source>
</reference>
<dbReference type="EMBL" id="VWKB01000015">
    <property type="protein sequence ID" value="KAA4098172.1"/>
    <property type="molecule type" value="Genomic_DNA"/>
</dbReference>
<accession>A0A1G6G5B4</accession>